<dbReference type="InterPro" id="IPR007219">
    <property type="entry name" value="XnlR_reg_dom"/>
</dbReference>
<feature type="compositionally biased region" description="Low complexity" evidence="2">
    <location>
        <begin position="135"/>
        <end position="153"/>
    </location>
</feature>
<organism evidence="4 5">
    <name type="scientific">Fusarium flagelliforme</name>
    <dbReference type="NCBI Taxonomy" id="2675880"/>
    <lineage>
        <taxon>Eukaryota</taxon>
        <taxon>Fungi</taxon>
        <taxon>Dikarya</taxon>
        <taxon>Ascomycota</taxon>
        <taxon>Pezizomycotina</taxon>
        <taxon>Sordariomycetes</taxon>
        <taxon>Hypocreomycetidae</taxon>
        <taxon>Hypocreales</taxon>
        <taxon>Nectriaceae</taxon>
        <taxon>Fusarium</taxon>
        <taxon>Fusarium incarnatum-equiseti species complex</taxon>
    </lineage>
</organism>
<keyword evidence="1" id="KW-0539">Nucleus</keyword>
<sequence length="713" mass="79098">MDLAPSSSSNVSPGPGPQTNRKERGAIAAQRTSTYKVCSNKSPRNWQGCRACLSYGDTVVVVALAAAQLDRKMLNFALRKDKTLVEILDRLKSVENKIDHLGLRENTTPPVFNTSQHSAVYNTNTPLLVDPESQDSLSGTSLPPTSPTPSRDTGGYRYDSSVSKVSEWPVMRQMFESLGQKPPSPMGEIPALPQGLRDSAVTLPLDGMPPVGMPSNSTLQLPLHFSGSASSLNLSPPSVDWETVQRLSKGYFDVINAFYPILDRQWFNSNTLSSILNNGFHEGVISSLVLLVLALGEVALTTSEVPISAYKQRPSGIKGGTIDRPPGLAYFNEARKRMGFALSEVSLENVQMLALGAMYYSSCGQALECWRMSVSASSACQALIVNKPSELHGPRSDLIKRTFWHCSIMETCFHMEFGLPLTGLDKFEEAIGLPDFSGPITDEDYMSNQATHFQEHFASQIVLRRLSANFHSVLNKTFGLDASVSFPGFGPFNGTSSPGVATVMKQLDSQLEQWRGMLPSHLRWHENQEVAFTDPSQDAFGDVYAGQSLQSSYMFTSDLDTQPATYPFAADIQVALLRTRYSYNKYLIYRPFIFKVLHHPDSLTREDAEGAAECLKASLKWPIALSPPCTNKRLVPMSFFWSQNLFGVLMLLHISQQHPILLRIRSSLCGQRFDVEASQTVTAYLDWLRDIKKIDSTANWCWNIARLIYRLDD</sequence>
<dbReference type="Pfam" id="PF04082">
    <property type="entry name" value="Fungal_trans"/>
    <property type="match status" value="1"/>
</dbReference>
<gene>
    <name evidence="4" type="ORF">FIE12Z_2622</name>
</gene>
<dbReference type="EMBL" id="PXXK01000051">
    <property type="protein sequence ID" value="RFN53039.1"/>
    <property type="molecule type" value="Genomic_DNA"/>
</dbReference>
<dbReference type="CDD" id="cd12148">
    <property type="entry name" value="fungal_TF_MHR"/>
    <property type="match status" value="1"/>
</dbReference>
<comment type="caution">
    <text evidence="4">The sequence shown here is derived from an EMBL/GenBank/DDBJ whole genome shotgun (WGS) entry which is preliminary data.</text>
</comment>
<evidence type="ECO:0000259" key="3">
    <source>
        <dbReference type="Pfam" id="PF04082"/>
    </source>
</evidence>
<dbReference type="PANTHER" id="PTHR47785">
    <property type="entry name" value="ZN(II)2CYS6 TRANSCRIPTION FACTOR (EUROFUNG)-RELATED-RELATED"/>
    <property type="match status" value="1"/>
</dbReference>
<feature type="compositionally biased region" description="Low complexity" evidence="2">
    <location>
        <begin position="1"/>
        <end position="13"/>
    </location>
</feature>
<evidence type="ECO:0000256" key="2">
    <source>
        <dbReference type="SAM" id="MobiDB-lite"/>
    </source>
</evidence>
<dbReference type="STRING" id="2594813.A0A395N0L2"/>
<dbReference type="Proteomes" id="UP000265631">
    <property type="component" value="Unassembled WGS sequence"/>
</dbReference>
<protein>
    <recommendedName>
        <fullName evidence="3">Xylanolytic transcriptional activator regulatory domain-containing protein</fullName>
    </recommendedName>
</protein>
<dbReference type="GO" id="GO:0003677">
    <property type="term" value="F:DNA binding"/>
    <property type="evidence" value="ECO:0007669"/>
    <property type="project" value="InterPro"/>
</dbReference>
<name>A0A395N0L2_9HYPO</name>
<evidence type="ECO:0000256" key="1">
    <source>
        <dbReference type="ARBA" id="ARBA00023242"/>
    </source>
</evidence>
<feature type="domain" description="Xylanolytic transcriptional activator regulatory" evidence="3">
    <location>
        <begin position="251"/>
        <end position="515"/>
    </location>
</feature>
<dbReference type="GO" id="GO:0006351">
    <property type="term" value="P:DNA-templated transcription"/>
    <property type="evidence" value="ECO:0007669"/>
    <property type="project" value="InterPro"/>
</dbReference>
<proteinExistence type="predicted"/>
<dbReference type="GO" id="GO:0008270">
    <property type="term" value="F:zinc ion binding"/>
    <property type="evidence" value="ECO:0007669"/>
    <property type="project" value="InterPro"/>
</dbReference>
<evidence type="ECO:0000313" key="5">
    <source>
        <dbReference type="Proteomes" id="UP000265631"/>
    </source>
</evidence>
<feature type="region of interest" description="Disordered" evidence="2">
    <location>
        <begin position="1"/>
        <end position="27"/>
    </location>
</feature>
<dbReference type="AlphaFoldDB" id="A0A395N0L2"/>
<reference evidence="4 5" key="1">
    <citation type="journal article" date="2018" name="PLoS Pathog.">
        <title>Evolution of structural diversity of trichothecenes, a family of toxins produced by plant pathogenic and entomopathogenic fungi.</title>
        <authorList>
            <person name="Proctor R.H."/>
            <person name="McCormick S.P."/>
            <person name="Kim H.S."/>
            <person name="Cardoza R.E."/>
            <person name="Stanley A.M."/>
            <person name="Lindo L."/>
            <person name="Kelly A."/>
            <person name="Brown D.W."/>
            <person name="Lee T."/>
            <person name="Vaughan M.M."/>
            <person name="Alexander N.J."/>
            <person name="Busman M."/>
            <person name="Gutierrez S."/>
        </authorList>
    </citation>
    <scope>NUCLEOTIDE SEQUENCE [LARGE SCALE GENOMIC DNA]</scope>
    <source>
        <strain evidence="4 5">NRRL 13405</strain>
    </source>
</reference>
<evidence type="ECO:0000313" key="4">
    <source>
        <dbReference type="EMBL" id="RFN53039.1"/>
    </source>
</evidence>
<dbReference type="InterPro" id="IPR053181">
    <property type="entry name" value="EcdB-like_regulator"/>
</dbReference>
<accession>A0A395N0L2</accession>
<keyword evidence="5" id="KW-1185">Reference proteome</keyword>
<dbReference type="PANTHER" id="PTHR47785:SF6">
    <property type="entry name" value="ZN(II)2CYS6 TRANSCRIPTION FACTOR (EUROFUNG)"/>
    <property type="match status" value="1"/>
</dbReference>
<feature type="region of interest" description="Disordered" evidence="2">
    <location>
        <begin position="126"/>
        <end position="159"/>
    </location>
</feature>